<evidence type="ECO:0000256" key="5">
    <source>
        <dbReference type="ARBA" id="ARBA00023187"/>
    </source>
</evidence>
<keyword evidence="3" id="KW-0507">mRNA processing</keyword>
<dbReference type="AlphaFoldDB" id="A0AAV8UTZ4"/>
<accession>A0AAV8UTZ4</accession>
<dbReference type="GO" id="GO:0008380">
    <property type="term" value="P:RNA splicing"/>
    <property type="evidence" value="ECO:0007669"/>
    <property type="project" value="UniProtKB-KW"/>
</dbReference>
<evidence type="ECO:0008006" key="10">
    <source>
        <dbReference type="Google" id="ProtNLM"/>
    </source>
</evidence>
<dbReference type="GO" id="GO:0006397">
    <property type="term" value="P:mRNA processing"/>
    <property type="evidence" value="ECO:0007669"/>
    <property type="project" value="UniProtKB-KW"/>
</dbReference>
<keyword evidence="9" id="KW-1185">Reference proteome</keyword>
<evidence type="ECO:0000313" key="9">
    <source>
        <dbReference type="Proteomes" id="UP001157974"/>
    </source>
</evidence>
<keyword evidence="5" id="KW-0508">mRNA splicing</keyword>
<comment type="similarity">
    <text evidence="2">Belongs to the SPF27 family.</text>
</comment>
<evidence type="ECO:0000256" key="3">
    <source>
        <dbReference type="ARBA" id="ARBA00022664"/>
    </source>
</evidence>
<dbReference type="GO" id="GO:0000974">
    <property type="term" value="C:Prp19 complex"/>
    <property type="evidence" value="ECO:0007669"/>
    <property type="project" value="TreeGrafter"/>
</dbReference>
<evidence type="ECO:0000313" key="8">
    <source>
        <dbReference type="EMBL" id="KAJ8906030.1"/>
    </source>
</evidence>
<keyword evidence="7" id="KW-0175">Coiled coil</keyword>
<dbReference type="GO" id="GO:0071011">
    <property type="term" value="C:precatalytic spliceosome"/>
    <property type="evidence" value="ECO:0007669"/>
    <property type="project" value="TreeGrafter"/>
</dbReference>
<gene>
    <name evidence="8" type="ORF">NDN08_002530</name>
</gene>
<reference evidence="8 9" key="1">
    <citation type="journal article" date="2023" name="Nat. Commun.">
        <title>Origin of minicircular mitochondrial genomes in red algae.</title>
        <authorList>
            <person name="Lee Y."/>
            <person name="Cho C.H."/>
            <person name="Lee Y.M."/>
            <person name="Park S.I."/>
            <person name="Yang J.H."/>
            <person name="West J.A."/>
            <person name="Bhattacharya D."/>
            <person name="Yoon H.S."/>
        </authorList>
    </citation>
    <scope>NUCLEOTIDE SEQUENCE [LARGE SCALE GENOMIC DNA]</scope>
    <source>
        <strain evidence="8 9">CCMP1338</strain>
        <tissue evidence="8">Whole cell</tissue>
    </source>
</reference>
<sequence length="215" mass="23897">MELAVVKVVEKAERLVIDALPYVDSELLEPGVRNKAQQMVKDEFKRNPVRRKLPAAPELDFKSAPLAAAELERIEAGLPADEVDFSWSFATPVPAANSKQADAWQIALDSADAQYQARVEKMLNLELLQKYGSNSWLLANREIELAIARVKAELEATKKDVENVNRKRKNEQLRYGKELQDLRARYSSLLFKNGRLAASCASLEAGGSSKPGDTS</sequence>
<dbReference type="GO" id="GO:0071013">
    <property type="term" value="C:catalytic step 2 spliceosome"/>
    <property type="evidence" value="ECO:0007669"/>
    <property type="project" value="TreeGrafter"/>
</dbReference>
<dbReference type="PANTHER" id="PTHR13296:SF0">
    <property type="entry name" value="PRE-MRNA-SPLICING FACTOR SPF27"/>
    <property type="match status" value="1"/>
</dbReference>
<keyword evidence="6" id="KW-0539">Nucleus</keyword>
<comment type="subcellular location">
    <subcellularLocation>
        <location evidence="1">Nucleus</location>
    </subcellularLocation>
</comment>
<evidence type="ECO:0000256" key="2">
    <source>
        <dbReference type="ARBA" id="ARBA00010788"/>
    </source>
</evidence>
<feature type="coiled-coil region" evidence="7">
    <location>
        <begin position="140"/>
        <end position="174"/>
    </location>
</feature>
<comment type="caution">
    <text evidence="8">The sequence shown here is derived from an EMBL/GenBank/DDBJ whole genome shotgun (WGS) entry which is preliminary data.</text>
</comment>
<evidence type="ECO:0000256" key="4">
    <source>
        <dbReference type="ARBA" id="ARBA00022728"/>
    </source>
</evidence>
<dbReference type="EMBL" id="JAMWBK010000004">
    <property type="protein sequence ID" value="KAJ8906030.1"/>
    <property type="molecule type" value="Genomic_DNA"/>
</dbReference>
<protein>
    <recommendedName>
        <fullName evidence="10">Pre-mRNA-splicing factor SPF27</fullName>
    </recommendedName>
</protein>
<name>A0AAV8UTZ4_9RHOD</name>
<keyword evidence="4" id="KW-0747">Spliceosome</keyword>
<organism evidence="8 9">
    <name type="scientific">Rhodosorus marinus</name>
    <dbReference type="NCBI Taxonomy" id="101924"/>
    <lineage>
        <taxon>Eukaryota</taxon>
        <taxon>Rhodophyta</taxon>
        <taxon>Stylonematophyceae</taxon>
        <taxon>Stylonematales</taxon>
        <taxon>Stylonemataceae</taxon>
        <taxon>Rhodosorus</taxon>
    </lineage>
</organism>
<dbReference type="Proteomes" id="UP001157974">
    <property type="component" value="Unassembled WGS sequence"/>
</dbReference>
<dbReference type="InterPro" id="IPR008409">
    <property type="entry name" value="SPF27"/>
</dbReference>
<evidence type="ECO:0000256" key="7">
    <source>
        <dbReference type="SAM" id="Coils"/>
    </source>
</evidence>
<dbReference type="PANTHER" id="PTHR13296">
    <property type="entry name" value="BCAS2 PROTEIN"/>
    <property type="match status" value="1"/>
</dbReference>
<dbReference type="Pfam" id="PF05700">
    <property type="entry name" value="BCAS2"/>
    <property type="match status" value="1"/>
</dbReference>
<evidence type="ECO:0000256" key="6">
    <source>
        <dbReference type="ARBA" id="ARBA00023242"/>
    </source>
</evidence>
<evidence type="ECO:0000256" key="1">
    <source>
        <dbReference type="ARBA" id="ARBA00004123"/>
    </source>
</evidence>
<proteinExistence type="inferred from homology"/>